<protein>
    <submittedName>
        <fullName evidence="2">Uncharacterized protein</fullName>
    </submittedName>
</protein>
<dbReference type="Proteomes" id="UP000633278">
    <property type="component" value="Unassembled WGS sequence"/>
</dbReference>
<proteinExistence type="predicted"/>
<keyword evidence="1" id="KW-1133">Transmembrane helix</keyword>
<sequence length="56" mass="5907">MDGNTKSAIIGGTCFSSILHIGVEDIATTIILAVIGAVVSFLVSLFLRRVTKKNKS</sequence>
<evidence type="ECO:0000256" key="1">
    <source>
        <dbReference type="SAM" id="Phobius"/>
    </source>
</evidence>
<feature type="transmembrane region" description="Helical" evidence="1">
    <location>
        <begin position="26"/>
        <end position="47"/>
    </location>
</feature>
<dbReference type="EMBL" id="BMJW01000001">
    <property type="protein sequence ID" value="GGG96225.1"/>
    <property type="molecule type" value="Genomic_DNA"/>
</dbReference>
<organism evidence="2 3">
    <name type="scientific">Polaribacter pacificus</name>
    <dbReference type="NCBI Taxonomy" id="1775173"/>
    <lineage>
        <taxon>Bacteria</taxon>
        <taxon>Pseudomonadati</taxon>
        <taxon>Bacteroidota</taxon>
        <taxon>Flavobacteriia</taxon>
        <taxon>Flavobacteriales</taxon>
        <taxon>Flavobacteriaceae</taxon>
    </lineage>
</organism>
<evidence type="ECO:0000313" key="3">
    <source>
        <dbReference type="Proteomes" id="UP000633278"/>
    </source>
</evidence>
<keyword evidence="1" id="KW-0812">Transmembrane</keyword>
<keyword evidence="3" id="KW-1185">Reference proteome</keyword>
<gene>
    <name evidence="2" type="ORF">GCM10011416_12480</name>
</gene>
<dbReference type="RefSeq" id="WP_188598401.1">
    <property type="nucleotide sequence ID" value="NZ_BMJW01000001.1"/>
</dbReference>
<evidence type="ECO:0000313" key="2">
    <source>
        <dbReference type="EMBL" id="GGG96225.1"/>
    </source>
</evidence>
<dbReference type="AlphaFoldDB" id="A0A917HYR5"/>
<reference evidence="2" key="2">
    <citation type="submission" date="2020-09" db="EMBL/GenBank/DDBJ databases">
        <authorList>
            <person name="Sun Q."/>
            <person name="Zhou Y."/>
        </authorList>
    </citation>
    <scope>NUCLEOTIDE SEQUENCE</scope>
    <source>
        <strain evidence="2">CGMCC 1.15763</strain>
    </source>
</reference>
<reference evidence="2" key="1">
    <citation type="journal article" date="2014" name="Int. J. Syst. Evol. Microbiol.">
        <title>Complete genome sequence of Corynebacterium casei LMG S-19264T (=DSM 44701T), isolated from a smear-ripened cheese.</title>
        <authorList>
            <consortium name="US DOE Joint Genome Institute (JGI-PGF)"/>
            <person name="Walter F."/>
            <person name="Albersmeier A."/>
            <person name="Kalinowski J."/>
            <person name="Ruckert C."/>
        </authorList>
    </citation>
    <scope>NUCLEOTIDE SEQUENCE</scope>
    <source>
        <strain evidence="2">CGMCC 1.15763</strain>
    </source>
</reference>
<name>A0A917HYR5_9FLAO</name>
<keyword evidence="1" id="KW-0472">Membrane</keyword>
<accession>A0A917HYR5</accession>
<comment type="caution">
    <text evidence="2">The sequence shown here is derived from an EMBL/GenBank/DDBJ whole genome shotgun (WGS) entry which is preliminary data.</text>
</comment>